<gene>
    <name evidence="1" type="ORF">GCM10009807_15690</name>
</gene>
<dbReference type="InterPro" id="IPR036134">
    <property type="entry name" value="Crypto/Photolyase_FAD-like_sf"/>
</dbReference>
<dbReference type="SUPFAM" id="SSF48173">
    <property type="entry name" value="Cryptochrome/photolyase FAD-binding domain"/>
    <property type="match status" value="1"/>
</dbReference>
<sequence>MKAALILATQQFADHPALADPDIDLILFVEADAAFRRRPYHSHKIVLLLSAMRHTAARLSADGRRVERVTLDADLGFLHALRHLARTHDIEALAWMSATDRGVDRRLLRFCEQESLHTRVYSDALFLTPARDLDEWFTGHAAARMEDFYRWQRRRTGILMDGAQPVGKRWNFDADNREPLPKGGIDVPAPLLPEHDDITRDVIAEVARRFPDAPGDAAEFWLPVTPDAARRWLDDFVSRRLELFGRYEDAMAAEEPFLFHSLLSPLLNIGLLTVDEVVDAVLAHPDAPLASLEGFIRQVIGWREYMRGAYRAMPELKQANHFALSRRLEPWWYTGHGIPDDLPVPVRTVLERVLRWGYAHHIERLMVLGNWFLLQGYHPHDVYDWFSALFVDAYEWVMVPNVQGMSQYADGGRVATKPYISGGAYLQKMGSWWGSAAEARDSEFTAAYWAFLDAHEEQLRGNPRLSLPLAQMRKRRAG</sequence>
<dbReference type="Gene3D" id="1.10.10.1710">
    <property type="entry name" value="Deoxyribodipyrimidine photolyase-related"/>
    <property type="match status" value="1"/>
</dbReference>
<reference evidence="1 2" key="1">
    <citation type="journal article" date="2019" name="Int. J. Syst. Evol. Microbiol.">
        <title>The Global Catalogue of Microorganisms (GCM) 10K type strain sequencing project: providing services to taxonomists for standard genome sequencing and annotation.</title>
        <authorList>
            <consortium name="The Broad Institute Genomics Platform"/>
            <consortium name="The Broad Institute Genome Sequencing Center for Infectious Disease"/>
            <person name="Wu L."/>
            <person name="Ma J."/>
        </authorList>
    </citation>
    <scope>NUCLEOTIDE SEQUENCE [LARGE SCALE GENOMIC DNA]</scope>
    <source>
        <strain evidence="1 2">JCM 15575</strain>
    </source>
</reference>
<dbReference type="PANTHER" id="PTHR38657">
    <property type="entry name" value="SLR1343 PROTEIN"/>
    <property type="match status" value="1"/>
</dbReference>
<dbReference type="Proteomes" id="UP001500596">
    <property type="component" value="Unassembled WGS sequence"/>
</dbReference>
<dbReference type="Pfam" id="PF04244">
    <property type="entry name" value="DPRP"/>
    <property type="match status" value="1"/>
</dbReference>
<accession>A0ABN2GL79</accession>
<dbReference type="InterPro" id="IPR052551">
    <property type="entry name" value="UV-DNA_repair_photolyase"/>
</dbReference>
<evidence type="ECO:0000313" key="1">
    <source>
        <dbReference type="EMBL" id="GAA1672405.1"/>
    </source>
</evidence>
<dbReference type="InterPro" id="IPR014729">
    <property type="entry name" value="Rossmann-like_a/b/a_fold"/>
</dbReference>
<dbReference type="PANTHER" id="PTHR38657:SF1">
    <property type="entry name" value="SLR1343 PROTEIN"/>
    <property type="match status" value="1"/>
</dbReference>
<name>A0ABN2GL79_9MICO</name>
<evidence type="ECO:0000313" key="2">
    <source>
        <dbReference type="Proteomes" id="UP001500596"/>
    </source>
</evidence>
<dbReference type="EMBL" id="BAAAPK010000001">
    <property type="protein sequence ID" value="GAA1672405.1"/>
    <property type="molecule type" value="Genomic_DNA"/>
</dbReference>
<proteinExistence type="predicted"/>
<dbReference type="Gene3D" id="1.25.40.80">
    <property type="match status" value="1"/>
</dbReference>
<organism evidence="1 2">
    <name type="scientific">Microbacterium lacus</name>
    <dbReference type="NCBI Taxonomy" id="415217"/>
    <lineage>
        <taxon>Bacteria</taxon>
        <taxon>Bacillati</taxon>
        <taxon>Actinomycetota</taxon>
        <taxon>Actinomycetes</taxon>
        <taxon>Micrococcales</taxon>
        <taxon>Microbacteriaceae</taxon>
        <taxon>Microbacterium</taxon>
    </lineage>
</organism>
<dbReference type="RefSeq" id="WP_344053291.1">
    <property type="nucleotide sequence ID" value="NZ_BAAAPK010000001.1"/>
</dbReference>
<keyword evidence="2" id="KW-1185">Reference proteome</keyword>
<protein>
    <submittedName>
        <fullName evidence="1">Cryptochrome/photolyase family protein</fullName>
    </submittedName>
</protein>
<comment type="caution">
    <text evidence="1">The sequence shown here is derived from an EMBL/GenBank/DDBJ whole genome shotgun (WGS) entry which is preliminary data.</text>
</comment>
<dbReference type="InterPro" id="IPR007357">
    <property type="entry name" value="PhrB-like"/>
</dbReference>
<dbReference type="Gene3D" id="3.40.50.620">
    <property type="entry name" value="HUPs"/>
    <property type="match status" value="1"/>
</dbReference>
<dbReference type="Gene3D" id="1.10.579.10">
    <property type="entry name" value="DNA Cyclobutane Dipyrimidine Photolyase, subunit A, domain 3"/>
    <property type="match status" value="1"/>
</dbReference>